<evidence type="ECO:0000256" key="1">
    <source>
        <dbReference type="SAM" id="SignalP"/>
    </source>
</evidence>
<sequence length="98" mass="11064">MKSVLIFSCISALCLSVNGLPTLAWKIGPTSHRVWRPQLCATVPFHVSSGSQTFYRYIENTDSCVPFQADELPNWYGYKTKQRCDLECRNIIVSSSNS</sequence>
<dbReference type="EMBL" id="JBJJXI010000067">
    <property type="protein sequence ID" value="KAL3397010.1"/>
    <property type="molecule type" value="Genomic_DNA"/>
</dbReference>
<keyword evidence="3" id="KW-1185">Reference proteome</keyword>
<feature type="chain" id="PRO_5044892595" description="BPTI/Kunitz inhibitor domain-containing protein" evidence="1">
    <location>
        <begin position="20"/>
        <end position="98"/>
    </location>
</feature>
<feature type="signal peptide" evidence="1">
    <location>
        <begin position="1"/>
        <end position="19"/>
    </location>
</feature>
<protein>
    <recommendedName>
        <fullName evidence="4">BPTI/Kunitz inhibitor domain-containing protein</fullName>
    </recommendedName>
</protein>
<comment type="caution">
    <text evidence="2">The sequence shown here is derived from an EMBL/GenBank/DDBJ whole genome shotgun (WGS) entry which is preliminary data.</text>
</comment>
<organism evidence="2 3">
    <name type="scientific">Trichogramma kaykai</name>
    <dbReference type="NCBI Taxonomy" id="54128"/>
    <lineage>
        <taxon>Eukaryota</taxon>
        <taxon>Metazoa</taxon>
        <taxon>Ecdysozoa</taxon>
        <taxon>Arthropoda</taxon>
        <taxon>Hexapoda</taxon>
        <taxon>Insecta</taxon>
        <taxon>Pterygota</taxon>
        <taxon>Neoptera</taxon>
        <taxon>Endopterygota</taxon>
        <taxon>Hymenoptera</taxon>
        <taxon>Apocrita</taxon>
        <taxon>Proctotrupomorpha</taxon>
        <taxon>Chalcidoidea</taxon>
        <taxon>Trichogrammatidae</taxon>
        <taxon>Trichogramma</taxon>
    </lineage>
</organism>
<gene>
    <name evidence="2" type="ORF">TKK_009050</name>
</gene>
<name>A0ABD2WVW4_9HYME</name>
<dbReference type="AlphaFoldDB" id="A0ABD2WVW4"/>
<keyword evidence="1" id="KW-0732">Signal</keyword>
<accession>A0ABD2WVW4</accession>
<proteinExistence type="predicted"/>
<evidence type="ECO:0008006" key="4">
    <source>
        <dbReference type="Google" id="ProtNLM"/>
    </source>
</evidence>
<evidence type="ECO:0000313" key="2">
    <source>
        <dbReference type="EMBL" id="KAL3397010.1"/>
    </source>
</evidence>
<evidence type="ECO:0000313" key="3">
    <source>
        <dbReference type="Proteomes" id="UP001627154"/>
    </source>
</evidence>
<dbReference type="Proteomes" id="UP001627154">
    <property type="component" value="Unassembled WGS sequence"/>
</dbReference>
<reference evidence="2 3" key="1">
    <citation type="journal article" date="2024" name="bioRxiv">
        <title>A reference genome for Trichogramma kaykai: A tiny desert-dwelling parasitoid wasp with competing sex-ratio distorters.</title>
        <authorList>
            <person name="Culotta J."/>
            <person name="Lindsey A.R."/>
        </authorList>
    </citation>
    <scope>NUCLEOTIDE SEQUENCE [LARGE SCALE GENOMIC DNA]</scope>
    <source>
        <strain evidence="2 3">KSX58</strain>
    </source>
</reference>